<reference evidence="2" key="1">
    <citation type="journal article" date="2020" name="Stud. Mycol.">
        <title>101 Dothideomycetes genomes: a test case for predicting lifestyles and emergence of pathogens.</title>
        <authorList>
            <person name="Haridas S."/>
            <person name="Albert R."/>
            <person name="Binder M."/>
            <person name="Bloem J."/>
            <person name="Labutti K."/>
            <person name="Salamov A."/>
            <person name="Andreopoulos B."/>
            <person name="Baker S."/>
            <person name="Barry K."/>
            <person name="Bills G."/>
            <person name="Bluhm B."/>
            <person name="Cannon C."/>
            <person name="Castanera R."/>
            <person name="Culley D."/>
            <person name="Daum C."/>
            <person name="Ezra D."/>
            <person name="Gonzalez J."/>
            <person name="Henrissat B."/>
            <person name="Kuo A."/>
            <person name="Liang C."/>
            <person name="Lipzen A."/>
            <person name="Lutzoni F."/>
            <person name="Magnuson J."/>
            <person name="Mondo S."/>
            <person name="Nolan M."/>
            <person name="Ohm R."/>
            <person name="Pangilinan J."/>
            <person name="Park H.-J."/>
            <person name="Ramirez L."/>
            <person name="Alfaro M."/>
            <person name="Sun H."/>
            <person name="Tritt A."/>
            <person name="Yoshinaga Y."/>
            <person name="Zwiers L.-H."/>
            <person name="Turgeon B."/>
            <person name="Goodwin S."/>
            <person name="Spatafora J."/>
            <person name="Crous P."/>
            <person name="Grigoriev I."/>
        </authorList>
    </citation>
    <scope>NUCLEOTIDE SEQUENCE</scope>
    <source>
        <strain evidence="2">CBS 122368</strain>
    </source>
</reference>
<feature type="transmembrane region" description="Helical" evidence="1">
    <location>
        <begin position="38"/>
        <end position="59"/>
    </location>
</feature>
<gene>
    <name evidence="2" type="ORF">BU26DRAFT_426836</name>
</gene>
<keyword evidence="1" id="KW-0812">Transmembrane</keyword>
<dbReference type="RefSeq" id="XP_033684212.1">
    <property type="nucleotide sequence ID" value="XM_033823700.1"/>
</dbReference>
<name>A0A6A6IGQ0_9PLEO</name>
<dbReference type="Proteomes" id="UP000800094">
    <property type="component" value="Unassembled WGS sequence"/>
</dbReference>
<keyword evidence="3" id="KW-1185">Reference proteome</keyword>
<proteinExistence type="predicted"/>
<evidence type="ECO:0000313" key="2">
    <source>
        <dbReference type="EMBL" id="KAF2249208.1"/>
    </source>
</evidence>
<organism evidence="2 3">
    <name type="scientific">Trematosphaeria pertusa</name>
    <dbReference type="NCBI Taxonomy" id="390896"/>
    <lineage>
        <taxon>Eukaryota</taxon>
        <taxon>Fungi</taxon>
        <taxon>Dikarya</taxon>
        <taxon>Ascomycota</taxon>
        <taxon>Pezizomycotina</taxon>
        <taxon>Dothideomycetes</taxon>
        <taxon>Pleosporomycetidae</taxon>
        <taxon>Pleosporales</taxon>
        <taxon>Massarineae</taxon>
        <taxon>Trematosphaeriaceae</taxon>
        <taxon>Trematosphaeria</taxon>
    </lineage>
</organism>
<dbReference type="GeneID" id="54577030"/>
<keyword evidence="1" id="KW-0472">Membrane</keyword>
<accession>A0A6A6IGQ0</accession>
<feature type="transmembrane region" description="Helical" evidence="1">
    <location>
        <begin position="516"/>
        <end position="535"/>
    </location>
</feature>
<dbReference type="AlphaFoldDB" id="A0A6A6IGQ0"/>
<evidence type="ECO:0000256" key="1">
    <source>
        <dbReference type="SAM" id="Phobius"/>
    </source>
</evidence>
<evidence type="ECO:0000313" key="3">
    <source>
        <dbReference type="Proteomes" id="UP000800094"/>
    </source>
</evidence>
<dbReference type="PANTHER" id="PTHR35041">
    <property type="entry name" value="MEDIATOR OF RNA POLYMERASE II TRANSCRIPTION SUBUNIT 1"/>
    <property type="match status" value="1"/>
</dbReference>
<sequence>MVTAFLVGICLALGQHILYTRLHHRNEDDEDKKVRMVLYGRALAYFSKVAFGGCVILCYRQRIWRTFRERPLSVWSIDQLFLATEDPSLFVNWETLSKAPLAVAMALIIWLIPLATIIFSPGALSFGWYFEISSSNISVPSLNFSAESYKDWRKPVIMADGTKKKSLMFYNTTDAQAASEGWFDYYDKPSSDLTRISLMTAYSGTTSSLNRPDARFESCGGNYNCTFSTTFIGPGYKCEEMASGIGDSGRLVEFGAPFNTSMLVPEGRNVYYADIDIGEYARPQSDNLSSQGGVPLGPIPEELGVFKVEPLLWIGYSINSSERLPDNSPYAVNWTHRYDPRIFRCVHYETRYTVKWNYTEPFFATEVSHDFVAPVIDTNFTRNADGTVNFDDPGPAENFISPRTDVLLYKKISAYHAMGQSLRNFLRGKLELEAPIPGPSYARVYSDITQTRLVSNVSSTPLDNLPDLIQAFYADMVLSLFSAPQMLVVSEQWAEVNRTRYQSTFIYHPEKLWGCYAPVIFLTFIILLLGAWTIWQDGTTWSVGFSRIMVTTRNSTLDDISRGACLGNDPFPLELMHTRLQFGVLNEFSEIEYMAMEGLQGVGHCAFGVPSELSPIRKGVPYAGLKRRSERRAAFKEKVD</sequence>
<keyword evidence="1" id="KW-1133">Transmembrane helix</keyword>
<dbReference type="PANTHER" id="PTHR35041:SF3">
    <property type="entry name" value="FORMYLMETHIONINE DEFORMYLASE-LIKE PROTEIN"/>
    <property type="match status" value="1"/>
</dbReference>
<feature type="transmembrane region" description="Helical" evidence="1">
    <location>
        <begin position="101"/>
        <end position="130"/>
    </location>
</feature>
<protein>
    <submittedName>
        <fullName evidence="2">Uncharacterized protein</fullName>
    </submittedName>
</protein>
<dbReference type="OrthoDB" id="5340195at2759"/>
<dbReference type="EMBL" id="ML987195">
    <property type="protein sequence ID" value="KAF2249208.1"/>
    <property type="molecule type" value="Genomic_DNA"/>
</dbReference>